<evidence type="ECO:0000256" key="3">
    <source>
        <dbReference type="ARBA" id="ARBA00022692"/>
    </source>
</evidence>
<name>B3ECH2_CHLL2</name>
<dbReference type="InterPro" id="IPR045316">
    <property type="entry name" value="Msc2-like"/>
</dbReference>
<dbReference type="EMBL" id="CP001097">
    <property type="protein sequence ID" value="ACD90247.1"/>
    <property type="molecule type" value="Genomic_DNA"/>
</dbReference>
<dbReference type="eggNOG" id="COG1230">
    <property type="taxonomic scope" value="Bacteria"/>
</dbReference>
<feature type="transmembrane region" description="Helical" evidence="7">
    <location>
        <begin position="51"/>
        <end position="72"/>
    </location>
</feature>
<keyword evidence="5" id="KW-0406">Ion transport</keyword>
<feature type="transmembrane region" description="Helical" evidence="7">
    <location>
        <begin position="169"/>
        <end position="189"/>
    </location>
</feature>
<evidence type="ECO:0000256" key="6">
    <source>
        <dbReference type="ARBA" id="ARBA00023136"/>
    </source>
</evidence>
<dbReference type="Pfam" id="PF01545">
    <property type="entry name" value="Cation_efflux"/>
    <property type="match status" value="1"/>
</dbReference>
<dbReference type="NCBIfam" id="NF033827">
    <property type="entry name" value="CDF_efflux_DmeF"/>
    <property type="match status" value="1"/>
</dbReference>
<dbReference type="RefSeq" id="WP_012466124.1">
    <property type="nucleotide sequence ID" value="NC_010803.1"/>
</dbReference>
<dbReference type="InterPro" id="IPR027469">
    <property type="entry name" value="Cation_efflux_TMD_sf"/>
</dbReference>
<dbReference type="PANTHER" id="PTHR45755">
    <property type="match status" value="1"/>
</dbReference>
<dbReference type="InterPro" id="IPR002524">
    <property type="entry name" value="Cation_efflux"/>
</dbReference>
<evidence type="ECO:0000256" key="7">
    <source>
        <dbReference type="SAM" id="Phobius"/>
    </source>
</evidence>
<feature type="transmembrane region" description="Helical" evidence="7">
    <location>
        <begin position="20"/>
        <end position="39"/>
    </location>
</feature>
<evidence type="ECO:0000256" key="2">
    <source>
        <dbReference type="ARBA" id="ARBA00022448"/>
    </source>
</evidence>
<evidence type="ECO:0000256" key="5">
    <source>
        <dbReference type="ARBA" id="ARBA00023065"/>
    </source>
</evidence>
<evidence type="ECO:0000313" key="9">
    <source>
        <dbReference type="EMBL" id="ACD90247.1"/>
    </source>
</evidence>
<feature type="transmembrane region" description="Helical" evidence="7">
    <location>
        <begin position="121"/>
        <end position="140"/>
    </location>
</feature>
<dbReference type="PANTHER" id="PTHR45755:SF4">
    <property type="entry name" value="ZINC TRANSPORTER 7"/>
    <property type="match status" value="1"/>
</dbReference>
<sequence>MQHNHLFHEGNPGGERNTRLAVLLTLAAMVAEIGGGWVFNSMALLADGWHMSSHVLALGLSIAAYRAARYFARDVRFAFGTWKVEVLAGYTSAIFLVFIAVIMFYESLMRLFTPVPVQYEQAIFVALAGLAVNLACAWLLQGDHSHSHPHTVKHHRHERRHTDMNLRSAYIHVLTDAVTSVFALVALFGGKYWQLKQLDPLMGIAGSAVVAVWAYGLLRDSARVLLDAEMDAPIVEEVRSVIAADGTGAEITDLHVWRVGGGNYACILSLAVDNEVDPEYYKRILAVHEELVHITVEVNRKAKRADR</sequence>
<dbReference type="SUPFAM" id="SSF161111">
    <property type="entry name" value="Cation efflux protein transmembrane domain-like"/>
    <property type="match status" value="1"/>
</dbReference>
<dbReference type="STRING" id="290315.Clim_1179"/>
<dbReference type="InterPro" id="IPR058533">
    <property type="entry name" value="Cation_efflux_TM"/>
</dbReference>
<evidence type="ECO:0000256" key="1">
    <source>
        <dbReference type="ARBA" id="ARBA00004141"/>
    </source>
</evidence>
<keyword evidence="3 7" id="KW-0812">Transmembrane</keyword>
<dbReference type="AlphaFoldDB" id="B3ECH2"/>
<protein>
    <submittedName>
        <fullName evidence="9">Cation diffusion facilitator family transporter</fullName>
    </submittedName>
</protein>
<organism evidence="9 10">
    <name type="scientific">Chlorobium limicola (strain DSM 245 / NBRC 103803 / 6330)</name>
    <dbReference type="NCBI Taxonomy" id="290315"/>
    <lineage>
        <taxon>Bacteria</taxon>
        <taxon>Pseudomonadati</taxon>
        <taxon>Chlorobiota</taxon>
        <taxon>Chlorobiia</taxon>
        <taxon>Chlorobiales</taxon>
        <taxon>Chlorobiaceae</taxon>
        <taxon>Chlorobium/Pelodictyon group</taxon>
        <taxon>Chlorobium</taxon>
    </lineage>
</organism>
<evidence type="ECO:0000259" key="8">
    <source>
        <dbReference type="Pfam" id="PF01545"/>
    </source>
</evidence>
<evidence type="ECO:0000313" key="10">
    <source>
        <dbReference type="Proteomes" id="UP000008841"/>
    </source>
</evidence>
<evidence type="ECO:0000256" key="4">
    <source>
        <dbReference type="ARBA" id="ARBA00022989"/>
    </source>
</evidence>
<dbReference type="GO" id="GO:0005385">
    <property type="term" value="F:zinc ion transmembrane transporter activity"/>
    <property type="evidence" value="ECO:0007669"/>
    <property type="project" value="InterPro"/>
</dbReference>
<keyword evidence="4 7" id="KW-1133">Transmembrane helix</keyword>
<keyword evidence="6 7" id="KW-0472">Membrane</keyword>
<proteinExistence type="predicted"/>
<feature type="transmembrane region" description="Helical" evidence="7">
    <location>
        <begin position="84"/>
        <end position="105"/>
    </location>
</feature>
<keyword evidence="2" id="KW-0813">Transport</keyword>
<feature type="transmembrane region" description="Helical" evidence="7">
    <location>
        <begin position="201"/>
        <end position="218"/>
    </location>
</feature>
<dbReference type="Proteomes" id="UP000008841">
    <property type="component" value="Chromosome"/>
</dbReference>
<dbReference type="OrthoDB" id="9809646at2"/>
<dbReference type="KEGG" id="cli:Clim_1179"/>
<dbReference type="HOGENOM" id="CLU_013430_1_0_10"/>
<reference evidence="9 10" key="1">
    <citation type="submission" date="2008-05" db="EMBL/GenBank/DDBJ databases">
        <title>Complete sequence of Chlorobium limicola DSM 245.</title>
        <authorList>
            <consortium name="US DOE Joint Genome Institute"/>
            <person name="Lucas S."/>
            <person name="Copeland A."/>
            <person name="Lapidus A."/>
            <person name="Glavina del Rio T."/>
            <person name="Dalin E."/>
            <person name="Tice H."/>
            <person name="Bruce D."/>
            <person name="Goodwin L."/>
            <person name="Pitluck S."/>
            <person name="Schmutz J."/>
            <person name="Larimer F."/>
            <person name="Land M."/>
            <person name="Hauser L."/>
            <person name="Kyrpides N."/>
            <person name="Ovchinnikova G."/>
            <person name="Zhao F."/>
            <person name="Li T."/>
            <person name="Liu Z."/>
            <person name="Overmann J."/>
            <person name="Bryant D.A."/>
            <person name="Richardson P."/>
        </authorList>
    </citation>
    <scope>NUCLEOTIDE SEQUENCE [LARGE SCALE GENOMIC DNA]</scope>
    <source>
        <strain evidence="10">DSM 245 / NBRC 103803 / 6330</strain>
    </source>
</reference>
<gene>
    <name evidence="9" type="ordered locus">Clim_1179</name>
</gene>
<accession>B3ECH2</accession>
<dbReference type="NCBIfam" id="TIGR01297">
    <property type="entry name" value="CDF"/>
    <property type="match status" value="1"/>
</dbReference>
<comment type="subcellular location">
    <subcellularLocation>
        <location evidence="1">Membrane</location>
        <topology evidence="1">Multi-pass membrane protein</topology>
    </subcellularLocation>
</comment>
<dbReference type="Gene3D" id="1.20.1510.10">
    <property type="entry name" value="Cation efflux protein transmembrane domain"/>
    <property type="match status" value="1"/>
</dbReference>
<dbReference type="GO" id="GO:0006882">
    <property type="term" value="P:intracellular zinc ion homeostasis"/>
    <property type="evidence" value="ECO:0007669"/>
    <property type="project" value="InterPro"/>
</dbReference>
<dbReference type="GO" id="GO:0016020">
    <property type="term" value="C:membrane"/>
    <property type="evidence" value="ECO:0007669"/>
    <property type="project" value="UniProtKB-SubCell"/>
</dbReference>
<feature type="domain" description="Cation efflux protein transmembrane" evidence="8">
    <location>
        <begin position="20"/>
        <end position="226"/>
    </location>
</feature>